<sequence length="141" mass="16109">MTKGASDAAIAMIFFHAMGWAIGLYSLPYLFGAELWPNHIRSFGGTISQCFHWFFYFAITKATPSLLSGLHQWGAFILFDGFCLLAFVYMYFFVPETTGLGLEKINALFERPLYMLGRPLDTRRESPLSDEKPESMWVEKV</sequence>
<evidence type="ECO:0000256" key="5">
    <source>
        <dbReference type="SAM" id="Phobius"/>
    </source>
</evidence>
<dbReference type="Pfam" id="PF00083">
    <property type="entry name" value="Sugar_tr"/>
    <property type="match status" value="1"/>
</dbReference>
<keyword evidence="2 5" id="KW-0812">Transmembrane</keyword>
<dbReference type="PANTHER" id="PTHR48022">
    <property type="entry name" value="PLASTIDIC GLUCOSE TRANSPORTER 4"/>
    <property type="match status" value="1"/>
</dbReference>
<evidence type="ECO:0000256" key="4">
    <source>
        <dbReference type="ARBA" id="ARBA00023136"/>
    </source>
</evidence>
<accession>A0A7R7VVW8</accession>
<dbReference type="Proteomes" id="UP000637239">
    <property type="component" value="Chromosome 7"/>
</dbReference>
<evidence type="ECO:0000256" key="1">
    <source>
        <dbReference type="ARBA" id="ARBA00004141"/>
    </source>
</evidence>
<keyword evidence="3 5" id="KW-1133">Transmembrane helix</keyword>
<comment type="subcellular location">
    <subcellularLocation>
        <location evidence="1">Membrane</location>
        <topology evidence="1">Multi-pass membrane protein</topology>
    </subcellularLocation>
</comment>
<evidence type="ECO:0000313" key="6">
    <source>
        <dbReference type="EMBL" id="BCR91193.1"/>
    </source>
</evidence>
<reference evidence="6" key="1">
    <citation type="submission" date="2021-01" db="EMBL/GenBank/DDBJ databases">
        <authorList>
            <consortium name="Aspergillus chevalieri M1 genome sequencing consortium"/>
            <person name="Kazuki M."/>
            <person name="Futagami T."/>
        </authorList>
    </citation>
    <scope>NUCLEOTIDE SEQUENCE</scope>
    <source>
        <strain evidence="6">M1</strain>
    </source>
</reference>
<keyword evidence="4 5" id="KW-0472">Membrane</keyword>
<dbReference type="SUPFAM" id="SSF103473">
    <property type="entry name" value="MFS general substrate transporter"/>
    <property type="match status" value="1"/>
</dbReference>
<evidence type="ECO:0008006" key="8">
    <source>
        <dbReference type="Google" id="ProtNLM"/>
    </source>
</evidence>
<evidence type="ECO:0000313" key="7">
    <source>
        <dbReference type="Proteomes" id="UP000637239"/>
    </source>
</evidence>
<dbReference type="Gene3D" id="1.20.1250.20">
    <property type="entry name" value="MFS general substrate transporter like domains"/>
    <property type="match status" value="1"/>
</dbReference>
<dbReference type="GeneID" id="66985551"/>
<dbReference type="InterPro" id="IPR036259">
    <property type="entry name" value="MFS_trans_sf"/>
</dbReference>
<evidence type="ECO:0000256" key="2">
    <source>
        <dbReference type="ARBA" id="ARBA00022692"/>
    </source>
</evidence>
<dbReference type="GO" id="GO:0005351">
    <property type="term" value="F:carbohydrate:proton symporter activity"/>
    <property type="evidence" value="ECO:0007669"/>
    <property type="project" value="TreeGrafter"/>
</dbReference>
<dbReference type="GO" id="GO:0016020">
    <property type="term" value="C:membrane"/>
    <property type="evidence" value="ECO:0007669"/>
    <property type="project" value="UniProtKB-SubCell"/>
</dbReference>
<gene>
    <name evidence="6" type="ORF">ACHE_70036S</name>
</gene>
<protein>
    <recommendedName>
        <fullName evidence="8">Major facilitator superfamily (MFS) profile domain-containing protein</fullName>
    </recommendedName>
</protein>
<reference evidence="6" key="2">
    <citation type="submission" date="2021-02" db="EMBL/GenBank/DDBJ databases">
        <title>Aspergillus chevalieri M1 genome sequence.</title>
        <authorList>
            <person name="Kadooka C."/>
            <person name="Mori K."/>
            <person name="Futagami T."/>
        </authorList>
    </citation>
    <scope>NUCLEOTIDE SEQUENCE</scope>
    <source>
        <strain evidence="6">M1</strain>
    </source>
</reference>
<name>A0A7R7VVW8_ASPCH</name>
<organism evidence="6 7">
    <name type="scientific">Aspergillus chevalieri</name>
    <name type="common">Eurotium chevalieri</name>
    <dbReference type="NCBI Taxonomy" id="182096"/>
    <lineage>
        <taxon>Eukaryota</taxon>
        <taxon>Fungi</taxon>
        <taxon>Dikarya</taxon>
        <taxon>Ascomycota</taxon>
        <taxon>Pezizomycotina</taxon>
        <taxon>Eurotiomycetes</taxon>
        <taxon>Eurotiomycetidae</taxon>
        <taxon>Eurotiales</taxon>
        <taxon>Aspergillaceae</taxon>
        <taxon>Aspergillus</taxon>
        <taxon>Aspergillus subgen. Aspergillus</taxon>
    </lineage>
</organism>
<dbReference type="RefSeq" id="XP_043139715.1">
    <property type="nucleotide sequence ID" value="XM_043282325.1"/>
</dbReference>
<evidence type="ECO:0000256" key="3">
    <source>
        <dbReference type="ARBA" id="ARBA00022989"/>
    </source>
</evidence>
<feature type="transmembrane region" description="Helical" evidence="5">
    <location>
        <begin position="12"/>
        <end position="31"/>
    </location>
</feature>
<dbReference type="AlphaFoldDB" id="A0A7R7VVW8"/>
<proteinExistence type="predicted"/>
<dbReference type="InterPro" id="IPR050360">
    <property type="entry name" value="MFS_Sugar_Transporters"/>
</dbReference>
<keyword evidence="7" id="KW-1185">Reference proteome</keyword>
<dbReference type="InterPro" id="IPR005828">
    <property type="entry name" value="MFS_sugar_transport-like"/>
</dbReference>
<dbReference type="PANTHER" id="PTHR48022:SF59">
    <property type="entry name" value="MAJOR FACILITATOR SUPERFAMILY (MFS) PROFILE DOMAIN-CONTAINING PROTEIN"/>
    <property type="match status" value="1"/>
</dbReference>
<feature type="transmembrane region" description="Helical" evidence="5">
    <location>
        <begin position="73"/>
        <end position="94"/>
    </location>
</feature>
<dbReference type="KEGG" id="ache:ACHE_70036S"/>
<dbReference type="EMBL" id="AP024422">
    <property type="protein sequence ID" value="BCR91193.1"/>
    <property type="molecule type" value="Genomic_DNA"/>
</dbReference>